<dbReference type="OrthoDB" id="10071617at2759"/>
<accession>A0A8K0DBI3</accession>
<dbReference type="Proteomes" id="UP000801492">
    <property type="component" value="Unassembled WGS sequence"/>
</dbReference>
<sequence length="117" mass="12816">MAVSCEEEGDRASSAVVSNNLDSETDHVDCPRSSTMGQPLEDGNNPGRVIRLQQVAKLFCGAYREAATLDNIISGFEKSRVFPLNHDVFSDWMFLASSVTDLPIPEHFEGVVTNKAK</sequence>
<dbReference type="AlphaFoldDB" id="A0A8K0DBI3"/>
<evidence type="ECO:0000313" key="2">
    <source>
        <dbReference type="EMBL" id="KAF2901249.1"/>
    </source>
</evidence>
<evidence type="ECO:0000256" key="1">
    <source>
        <dbReference type="SAM" id="MobiDB-lite"/>
    </source>
</evidence>
<comment type="caution">
    <text evidence="2">The sequence shown here is derived from an EMBL/GenBank/DDBJ whole genome shotgun (WGS) entry which is preliminary data.</text>
</comment>
<gene>
    <name evidence="2" type="ORF">ILUMI_04940</name>
</gene>
<protein>
    <submittedName>
        <fullName evidence="2">Uncharacterized protein</fullName>
    </submittedName>
</protein>
<proteinExistence type="predicted"/>
<dbReference type="EMBL" id="VTPC01001756">
    <property type="protein sequence ID" value="KAF2901249.1"/>
    <property type="molecule type" value="Genomic_DNA"/>
</dbReference>
<evidence type="ECO:0000313" key="3">
    <source>
        <dbReference type="Proteomes" id="UP000801492"/>
    </source>
</evidence>
<name>A0A8K0DBI3_IGNLU</name>
<feature type="region of interest" description="Disordered" evidence="1">
    <location>
        <begin position="1"/>
        <end position="45"/>
    </location>
</feature>
<keyword evidence="3" id="KW-1185">Reference proteome</keyword>
<reference evidence="2" key="1">
    <citation type="submission" date="2019-08" db="EMBL/GenBank/DDBJ databases">
        <title>The genome of the North American firefly Photinus pyralis.</title>
        <authorList>
            <consortium name="Photinus pyralis genome working group"/>
            <person name="Fallon T.R."/>
            <person name="Sander Lower S.E."/>
            <person name="Weng J.-K."/>
        </authorList>
    </citation>
    <scope>NUCLEOTIDE SEQUENCE</scope>
    <source>
        <strain evidence="2">TRF0915ILg1</strain>
        <tissue evidence="2">Whole body</tissue>
    </source>
</reference>
<organism evidence="2 3">
    <name type="scientific">Ignelater luminosus</name>
    <name type="common">Cucubano</name>
    <name type="synonym">Pyrophorus luminosus</name>
    <dbReference type="NCBI Taxonomy" id="2038154"/>
    <lineage>
        <taxon>Eukaryota</taxon>
        <taxon>Metazoa</taxon>
        <taxon>Ecdysozoa</taxon>
        <taxon>Arthropoda</taxon>
        <taxon>Hexapoda</taxon>
        <taxon>Insecta</taxon>
        <taxon>Pterygota</taxon>
        <taxon>Neoptera</taxon>
        <taxon>Endopterygota</taxon>
        <taxon>Coleoptera</taxon>
        <taxon>Polyphaga</taxon>
        <taxon>Elateriformia</taxon>
        <taxon>Elateroidea</taxon>
        <taxon>Elateridae</taxon>
        <taxon>Agrypninae</taxon>
        <taxon>Pyrophorini</taxon>
        <taxon>Ignelater</taxon>
    </lineage>
</organism>